<name>A0A2M9Y7Y0_9LEPT</name>
<proteinExistence type="predicted"/>
<dbReference type="OrthoDB" id="10002097at2"/>
<organism evidence="2 3">
    <name type="scientific">Leptospira saintgironsiae</name>
    <dbReference type="NCBI Taxonomy" id="2023183"/>
    <lineage>
        <taxon>Bacteria</taxon>
        <taxon>Pseudomonadati</taxon>
        <taxon>Spirochaetota</taxon>
        <taxon>Spirochaetia</taxon>
        <taxon>Leptospirales</taxon>
        <taxon>Leptospiraceae</taxon>
        <taxon>Leptospira</taxon>
    </lineage>
</organism>
<accession>A0A2M9Y7Y0</accession>
<protein>
    <submittedName>
        <fullName evidence="2">Uncharacterized protein</fullName>
    </submittedName>
</protein>
<evidence type="ECO:0000256" key="1">
    <source>
        <dbReference type="SAM" id="Phobius"/>
    </source>
</evidence>
<feature type="transmembrane region" description="Helical" evidence="1">
    <location>
        <begin position="169"/>
        <end position="192"/>
    </location>
</feature>
<dbReference type="AlphaFoldDB" id="A0A2M9Y7Y0"/>
<dbReference type="Proteomes" id="UP000231926">
    <property type="component" value="Unassembled WGS sequence"/>
</dbReference>
<feature type="transmembrane region" description="Helical" evidence="1">
    <location>
        <begin position="49"/>
        <end position="69"/>
    </location>
</feature>
<dbReference type="RefSeq" id="WP_100711847.1">
    <property type="nucleotide sequence ID" value="NZ_NPDR01000017.1"/>
</dbReference>
<keyword evidence="1" id="KW-0812">Transmembrane</keyword>
<keyword evidence="3" id="KW-1185">Reference proteome</keyword>
<evidence type="ECO:0000313" key="3">
    <source>
        <dbReference type="Proteomes" id="UP000231926"/>
    </source>
</evidence>
<keyword evidence="1" id="KW-1133">Transmembrane helix</keyword>
<gene>
    <name evidence="2" type="ORF">CH362_18760</name>
</gene>
<reference evidence="2 3" key="1">
    <citation type="submission" date="2017-07" db="EMBL/GenBank/DDBJ databases">
        <title>Leptospira spp. isolated from tropical soils.</title>
        <authorList>
            <person name="Thibeaux R."/>
            <person name="Iraola G."/>
            <person name="Ferres I."/>
            <person name="Bierque E."/>
            <person name="Girault D."/>
            <person name="Soupe-Gilbert M.-E."/>
            <person name="Picardeau M."/>
            <person name="Goarant C."/>
        </authorList>
    </citation>
    <scope>NUCLEOTIDE SEQUENCE [LARGE SCALE GENOMIC DNA]</scope>
    <source>
        <strain evidence="2 3">FH4-C-A2</strain>
    </source>
</reference>
<comment type="caution">
    <text evidence="2">The sequence shown here is derived from an EMBL/GenBank/DDBJ whole genome shotgun (WGS) entry which is preliminary data.</text>
</comment>
<dbReference type="EMBL" id="NPDR01000017">
    <property type="protein sequence ID" value="PJZ47536.1"/>
    <property type="molecule type" value="Genomic_DNA"/>
</dbReference>
<feature type="transmembrane region" description="Helical" evidence="1">
    <location>
        <begin position="145"/>
        <end position="163"/>
    </location>
</feature>
<sequence>MNEFNKIIRYIIPVFTFAGYSFTLISISFLPDMSFMDELSFTDINLTLFASFSVGIGFVISSVHHLLFWRLPIYPKVTYRDYFIRLRTHGLVDFKAEDLKELSNEEELWRVLNIIWHRLRSDDQGLEKVNSRNDSLTDLMHGNGATLVSLIFAGIFTISYLLYYLCFNIYPWIPHCGFIAMAIALFFLALWFHCSSYQFTVTNLNRFVETTLYHSLNLYKNQVKDEKTRVKNGPTIFYYDSSNGG</sequence>
<evidence type="ECO:0000313" key="2">
    <source>
        <dbReference type="EMBL" id="PJZ47536.1"/>
    </source>
</evidence>
<keyword evidence="1" id="KW-0472">Membrane</keyword>
<feature type="transmembrane region" description="Helical" evidence="1">
    <location>
        <begin position="7"/>
        <end position="29"/>
    </location>
</feature>